<name>A0A137T1N5_9BACT</name>
<protein>
    <submittedName>
        <fullName evidence="2">Uncharacterized protein</fullName>
    </submittedName>
</protein>
<keyword evidence="1" id="KW-0812">Transmembrane</keyword>
<evidence type="ECO:0000256" key="1">
    <source>
        <dbReference type="SAM" id="Phobius"/>
    </source>
</evidence>
<dbReference type="PATRIC" id="fig|28125.4.peg.42"/>
<keyword evidence="1" id="KW-1133">Transmembrane helix</keyword>
<gene>
    <name evidence="2" type="ORF">HMPREF3202_00042</name>
</gene>
<feature type="transmembrane region" description="Helical" evidence="1">
    <location>
        <begin position="12"/>
        <end position="30"/>
    </location>
</feature>
<reference evidence="2 3" key="1">
    <citation type="submission" date="2016-02" db="EMBL/GenBank/DDBJ databases">
        <authorList>
            <person name="Wen L."/>
            <person name="He K."/>
            <person name="Yang H."/>
        </authorList>
    </citation>
    <scope>NUCLEOTIDE SEQUENCE [LARGE SCALE GENOMIC DNA]</scope>
    <source>
        <strain evidence="2 3">GED7880</strain>
    </source>
</reference>
<organism evidence="2 3">
    <name type="scientific">Prevotella bivia</name>
    <dbReference type="NCBI Taxonomy" id="28125"/>
    <lineage>
        <taxon>Bacteria</taxon>
        <taxon>Pseudomonadati</taxon>
        <taxon>Bacteroidota</taxon>
        <taxon>Bacteroidia</taxon>
        <taxon>Bacteroidales</taxon>
        <taxon>Prevotellaceae</taxon>
        <taxon>Prevotella</taxon>
    </lineage>
</organism>
<evidence type="ECO:0000313" key="3">
    <source>
        <dbReference type="Proteomes" id="UP000070093"/>
    </source>
</evidence>
<keyword evidence="1" id="KW-0472">Membrane</keyword>
<dbReference type="Proteomes" id="UP000070093">
    <property type="component" value="Unassembled WGS sequence"/>
</dbReference>
<proteinExistence type="predicted"/>
<evidence type="ECO:0000313" key="2">
    <source>
        <dbReference type="EMBL" id="KXO18502.1"/>
    </source>
</evidence>
<sequence length="119" mass="14029">MKEKLYIQKIIYNLLITNILSCVVSIRNLYANFVKILHICKYFLKESDTYFYPFCKSQKKDRNRLLTEVCDQFIICHNCAKETIGLFIRIIGKISAFTAVRYLNYINNKPIGRAKYTLA</sequence>
<dbReference type="EMBL" id="LTAG01000001">
    <property type="protein sequence ID" value="KXO18502.1"/>
    <property type="molecule type" value="Genomic_DNA"/>
</dbReference>
<comment type="caution">
    <text evidence="2">The sequence shown here is derived from an EMBL/GenBank/DDBJ whole genome shotgun (WGS) entry which is preliminary data.</text>
</comment>
<accession>A0A137T1N5</accession>
<dbReference type="AlphaFoldDB" id="A0A137T1N5"/>
<dbReference type="STRING" id="28125.HMPREF3202_00042"/>